<dbReference type="PANTHER" id="PTHR43798">
    <property type="entry name" value="MONOACYLGLYCEROL LIPASE"/>
    <property type="match status" value="1"/>
</dbReference>
<gene>
    <name evidence="2" type="ORF">LTR97_000284</name>
</gene>
<evidence type="ECO:0000313" key="2">
    <source>
        <dbReference type="EMBL" id="KAK5707746.1"/>
    </source>
</evidence>
<feature type="domain" description="AB hydrolase-1" evidence="1">
    <location>
        <begin position="30"/>
        <end position="258"/>
    </location>
</feature>
<dbReference type="InterPro" id="IPR000073">
    <property type="entry name" value="AB_hydrolase_1"/>
</dbReference>
<organism evidence="2 3">
    <name type="scientific">Elasticomyces elasticus</name>
    <dbReference type="NCBI Taxonomy" id="574655"/>
    <lineage>
        <taxon>Eukaryota</taxon>
        <taxon>Fungi</taxon>
        <taxon>Dikarya</taxon>
        <taxon>Ascomycota</taxon>
        <taxon>Pezizomycotina</taxon>
        <taxon>Dothideomycetes</taxon>
        <taxon>Dothideomycetidae</taxon>
        <taxon>Mycosphaerellales</taxon>
        <taxon>Teratosphaeriaceae</taxon>
        <taxon>Elasticomyces</taxon>
    </lineage>
</organism>
<dbReference type="InterPro" id="IPR050266">
    <property type="entry name" value="AB_hydrolase_sf"/>
</dbReference>
<name>A0AAN7WR35_9PEZI</name>
<proteinExistence type="predicted"/>
<sequence length="276" mass="30401">MASKDEPTGVMDTSIRLPFSEQNPNATATILFIHGAFMDRADWDLIAPHLPGYHLLLPDLPSHGQASHVTPFSKQLSAQLLADLIRDHAHGGKAHIIGLSLGAFVAVELASIYPDVVDEMFISGLKVMPDSLRTGIGPYGLWVSQRIESSIPLPLIRWAMDGADVRRADLSRVTMPLCRAMLTTVTAGDSKGEWAQPWIARTCIISAGKSGIVPSADHPEDANKYRDIGRRGNPETVAYTHPLMRHPWNRQDPELFANAAKCWFERQPLPEGFVEL</sequence>
<reference evidence="2" key="1">
    <citation type="submission" date="2023-08" db="EMBL/GenBank/DDBJ databases">
        <title>Black Yeasts Isolated from many extreme environments.</title>
        <authorList>
            <person name="Coleine C."/>
            <person name="Stajich J.E."/>
            <person name="Selbmann L."/>
        </authorList>
    </citation>
    <scope>NUCLEOTIDE SEQUENCE</scope>
    <source>
        <strain evidence="2">CCFEE 5810</strain>
    </source>
</reference>
<dbReference type="GO" id="GO:0016020">
    <property type="term" value="C:membrane"/>
    <property type="evidence" value="ECO:0007669"/>
    <property type="project" value="TreeGrafter"/>
</dbReference>
<dbReference type="PANTHER" id="PTHR43798:SF33">
    <property type="entry name" value="HYDROLASE, PUTATIVE (AFU_ORTHOLOGUE AFUA_2G14860)-RELATED"/>
    <property type="match status" value="1"/>
</dbReference>
<dbReference type="Gene3D" id="3.40.50.1820">
    <property type="entry name" value="alpha/beta hydrolase"/>
    <property type="match status" value="1"/>
</dbReference>
<accession>A0AAN7WR35</accession>
<dbReference type="PRINTS" id="PR00111">
    <property type="entry name" value="ABHYDROLASE"/>
</dbReference>
<dbReference type="AlphaFoldDB" id="A0AAN7WR35"/>
<dbReference type="Proteomes" id="UP001310594">
    <property type="component" value="Unassembled WGS sequence"/>
</dbReference>
<dbReference type="SUPFAM" id="SSF53474">
    <property type="entry name" value="alpha/beta-Hydrolases"/>
    <property type="match status" value="1"/>
</dbReference>
<comment type="caution">
    <text evidence="2">The sequence shown here is derived from an EMBL/GenBank/DDBJ whole genome shotgun (WGS) entry which is preliminary data.</text>
</comment>
<dbReference type="Pfam" id="PF12697">
    <property type="entry name" value="Abhydrolase_6"/>
    <property type="match status" value="1"/>
</dbReference>
<protein>
    <recommendedName>
        <fullName evidence="1">AB hydrolase-1 domain-containing protein</fullName>
    </recommendedName>
</protein>
<evidence type="ECO:0000313" key="3">
    <source>
        <dbReference type="Proteomes" id="UP001310594"/>
    </source>
</evidence>
<dbReference type="EMBL" id="JAVRQU010000001">
    <property type="protein sequence ID" value="KAK5707746.1"/>
    <property type="molecule type" value="Genomic_DNA"/>
</dbReference>
<dbReference type="InterPro" id="IPR029058">
    <property type="entry name" value="AB_hydrolase_fold"/>
</dbReference>
<evidence type="ECO:0000259" key="1">
    <source>
        <dbReference type="Pfam" id="PF12697"/>
    </source>
</evidence>